<dbReference type="InterPro" id="IPR016024">
    <property type="entry name" value="ARM-type_fold"/>
</dbReference>
<dbReference type="GO" id="GO:0032053">
    <property type="term" value="P:ciliary basal body organization"/>
    <property type="evidence" value="ECO:0007669"/>
    <property type="project" value="TreeGrafter"/>
</dbReference>
<evidence type="ECO:0000313" key="2">
    <source>
        <dbReference type="EMBL" id="KAK7067609.1"/>
    </source>
</evidence>
<dbReference type="GO" id="GO:0007099">
    <property type="term" value="P:centriole replication"/>
    <property type="evidence" value="ECO:0007669"/>
    <property type="project" value="TreeGrafter"/>
</dbReference>
<dbReference type="GO" id="GO:0010457">
    <property type="term" value="P:centriole-centriole cohesion"/>
    <property type="evidence" value="ECO:0007669"/>
    <property type="project" value="TreeGrafter"/>
</dbReference>
<dbReference type="Pfam" id="PF14726">
    <property type="entry name" value="RTTN_N"/>
    <property type="match status" value="1"/>
</dbReference>
<comment type="caution">
    <text evidence="2">The sequence shown here is derived from an EMBL/GenBank/DDBJ whole genome shotgun (WGS) entry which is preliminary data.</text>
</comment>
<accession>A0AAN8WWC3</accession>
<organism evidence="2 3">
    <name type="scientific">Halocaridina rubra</name>
    <name type="common">Hawaiian red shrimp</name>
    <dbReference type="NCBI Taxonomy" id="373956"/>
    <lineage>
        <taxon>Eukaryota</taxon>
        <taxon>Metazoa</taxon>
        <taxon>Ecdysozoa</taxon>
        <taxon>Arthropoda</taxon>
        <taxon>Crustacea</taxon>
        <taxon>Multicrustacea</taxon>
        <taxon>Malacostraca</taxon>
        <taxon>Eumalacostraca</taxon>
        <taxon>Eucarida</taxon>
        <taxon>Decapoda</taxon>
        <taxon>Pleocyemata</taxon>
        <taxon>Caridea</taxon>
        <taxon>Atyoidea</taxon>
        <taxon>Atyidae</taxon>
        <taxon>Halocaridina</taxon>
    </lineage>
</organism>
<dbReference type="PANTHER" id="PTHR31691">
    <property type="entry name" value="ROTATIN"/>
    <property type="match status" value="1"/>
</dbReference>
<dbReference type="GO" id="GO:0036064">
    <property type="term" value="C:ciliary basal body"/>
    <property type="evidence" value="ECO:0007669"/>
    <property type="project" value="InterPro"/>
</dbReference>
<sequence length="768" mass="85999">MTDIGEYVKKLVHPIAEIRERTLSTVLQKVECNLVNISKLSQHPNLLQNLLKLLDLGPHTLRVQVLKLLHYVLEFEDVRQRFDSLGGLQYLQTLKIVASLEVVPHINSVLQKFNHHSVRREIIHEPDCNRVSNEINLYDADRVFDEENSTLPSLYYSSDTEQISVTRKKENTIIEDSCAYDESEPDVEANPDEPPVTFKTFPWQALTNSDRRVLDSTTQSLLSHDESLVVASLHFLDTVVLKDFPAEVMLQRPAVLRAIYGCIEEGGDDAWRVQGPACACLLSLTQLLNDRVAQFKDPHLSPSGQQTVTPTSSGIATPSTDITRGSCCSSSDSRDGFVLDARNNIRRLGDGQDRSGSVTGLVHGLSATSIHEDDDGDEFILLGMHQLTIGGHCSHVFRVSCPLLVSNRPSLQTVSMRLMLSCISLLDKSVNSRTLWNHGDDGDEAIMEIVGSLRRLIRNICAMIIIKYETQKLYKTTIEAEEALLTNQCLLLLLCKILHLFVPLEAFNQIIDRDVSASLILALCDGGFYLEYRKEYDFLHPYVSKVMPDIAAQMKCILYAADALKITAAFLQTSSARLEEFLKFGEKALSVASIHQSSVFVEKLVRGLAKQVSIGNSEINLLEEMRKLLLQVLHHPDVTVRLCGYTSVLRLIEDNIGMSQAANTSQSRSPRILLLLSPSVICCFVYSGLTDDNNKVRNLSQNILLGLLRGRLLMNKSIWMAAAECWRHTLIHLQCLAESVTSLGRAVGNLHEELYKEDRVQNIERVSE</sequence>
<protein>
    <recommendedName>
        <fullName evidence="1">Rotatin N-terminal domain-containing protein</fullName>
    </recommendedName>
</protein>
<proteinExistence type="predicted"/>
<evidence type="ECO:0000313" key="3">
    <source>
        <dbReference type="Proteomes" id="UP001381693"/>
    </source>
</evidence>
<dbReference type="Proteomes" id="UP001381693">
    <property type="component" value="Unassembled WGS sequence"/>
</dbReference>
<feature type="domain" description="Rotatin N-terminal" evidence="1">
    <location>
        <begin position="17"/>
        <end position="112"/>
    </location>
</feature>
<dbReference type="GO" id="GO:0005814">
    <property type="term" value="C:centriole"/>
    <property type="evidence" value="ECO:0007669"/>
    <property type="project" value="TreeGrafter"/>
</dbReference>
<dbReference type="GO" id="GO:0005813">
    <property type="term" value="C:centrosome"/>
    <property type="evidence" value="ECO:0007669"/>
    <property type="project" value="InterPro"/>
</dbReference>
<dbReference type="InterPro" id="IPR029249">
    <property type="entry name" value="Rotatin_N"/>
</dbReference>
<dbReference type="InterPro" id="IPR030791">
    <property type="entry name" value="Rotatin"/>
</dbReference>
<dbReference type="SUPFAM" id="SSF48371">
    <property type="entry name" value="ARM repeat"/>
    <property type="match status" value="1"/>
</dbReference>
<reference evidence="2 3" key="1">
    <citation type="submission" date="2023-11" db="EMBL/GenBank/DDBJ databases">
        <title>Halocaridina rubra genome assembly.</title>
        <authorList>
            <person name="Smith C."/>
        </authorList>
    </citation>
    <scope>NUCLEOTIDE SEQUENCE [LARGE SCALE GENOMIC DNA]</scope>
    <source>
        <strain evidence="2">EP-1</strain>
        <tissue evidence="2">Whole</tissue>
    </source>
</reference>
<keyword evidence="3" id="KW-1185">Reference proteome</keyword>
<dbReference type="EMBL" id="JAXCGZ010017946">
    <property type="protein sequence ID" value="KAK7067609.1"/>
    <property type="molecule type" value="Genomic_DNA"/>
</dbReference>
<evidence type="ECO:0000259" key="1">
    <source>
        <dbReference type="Pfam" id="PF14726"/>
    </source>
</evidence>
<gene>
    <name evidence="2" type="ORF">SK128_024999</name>
</gene>
<dbReference type="PANTHER" id="PTHR31691:SF1">
    <property type="entry name" value="ROTATIN"/>
    <property type="match status" value="1"/>
</dbReference>
<dbReference type="AlphaFoldDB" id="A0AAN8WWC3"/>
<name>A0AAN8WWC3_HALRR</name>